<feature type="compositionally biased region" description="Basic and acidic residues" evidence="1">
    <location>
        <begin position="117"/>
        <end position="135"/>
    </location>
</feature>
<proteinExistence type="predicted"/>
<dbReference type="Gene3D" id="1.20.5.340">
    <property type="match status" value="1"/>
</dbReference>
<name>A0ABM0GQP1_SACKO</name>
<feature type="compositionally biased region" description="Polar residues" evidence="1">
    <location>
        <begin position="71"/>
        <end position="97"/>
    </location>
</feature>
<accession>A0ABM0GQP1</accession>
<evidence type="ECO:0000313" key="2">
    <source>
        <dbReference type="Proteomes" id="UP000694865"/>
    </source>
</evidence>
<feature type="compositionally biased region" description="Polar residues" evidence="1">
    <location>
        <begin position="29"/>
        <end position="38"/>
    </location>
</feature>
<feature type="compositionally biased region" description="Low complexity" evidence="1">
    <location>
        <begin position="50"/>
        <end position="61"/>
    </location>
</feature>
<reference evidence="3" key="1">
    <citation type="submission" date="2025-08" db="UniProtKB">
        <authorList>
            <consortium name="RefSeq"/>
        </authorList>
    </citation>
    <scope>IDENTIFICATION</scope>
    <source>
        <tissue evidence="3">Testes</tissue>
    </source>
</reference>
<dbReference type="Proteomes" id="UP000694865">
    <property type="component" value="Unplaced"/>
</dbReference>
<gene>
    <name evidence="3" type="primary">LOC100377873</name>
</gene>
<evidence type="ECO:0000256" key="1">
    <source>
        <dbReference type="SAM" id="MobiDB-lite"/>
    </source>
</evidence>
<organism evidence="2 3">
    <name type="scientific">Saccoglossus kowalevskii</name>
    <name type="common">Acorn worm</name>
    <dbReference type="NCBI Taxonomy" id="10224"/>
    <lineage>
        <taxon>Eukaryota</taxon>
        <taxon>Metazoa</taxon>
        <taxon>Hemichordata</taxon>
        <taxon>Enteropneusta</taxon>
        <taxon>Harrimaniidae</taxon>
        <taxon>Saccoglossus</taxon>
    </lineage>
</organism>
<feature type="region of interest" description="Disordered" evidence="1">
    <location>
        <begin position="475"/>
        <end position="506"/>
    </location>
</feature>
<keyword evidence="2" id="KW-1185">Reference proteome</keyword>
<sequence length="506" mass="57135">MAYNADTQDYGYDEYYYDDGGHEIDQYPQYDNTMMSNTRGHESVSRIAYSKPSPSPGSKLPVMRRSGIPMPSSNKHSPKKTSAQTAGHKYTSTSAQFTERKIKSSPLSSPSHSSSTRLKEPKIRSPEVRDLKTPDSDGSEELITSMRYDEDQFNASRSSSSSVLDKLGVLEERMDSVATDNSLSSLDTIEKLTSLHERINQLEEQNFKILEEVTRQPDTPPAAMVNGEKDKEIQENRDLEIMEKMILLEDKLEGIMLDNKSATQNIEGVLSKMVQDMSTKMDTVKKNATEIQEKMTENIRADMENMMKQFSESGDKSKEMEIENASLRDKLSRMEDISKSLVERDETIKKLERENNALKLESTKNKEIAKDVTAKDEKLKRLEREKADLQLQVTRSQTVSKTLSEKEDKIKQLEKEAATSKSEASIKNDKLTATVGEKDNKIKELEKEITSMKSKLSTAESKIKSLTEEVKTAALKASSQQNVNQPTAEDEQSGKKKKGGKFKKLF</sequence>
<evidence type="ECO:0000313" key="3">
    <source>
        <dbReference type="RefSeq" id="XP_002735184.1"/>
    </source>
</evidence>
<protein>
    <submittedName>
        <fullName evidence="3">Leucine-rich repeat-containing protein DDB_G0290503-like</fullName>
    </submittedName>
</protein>
<feature type="compositionally biased region" description="Polar residues" evidence="1">
    <location>
        <begin position="477"/>
        <end position="487"/>
    </location>
</feature>
<feature type="compositionally biased region" description="Low complexity" evidence="1">
    <location>
        <begin position="104"/>
        <end position="115"/>
    </location>
</feature>
<dbReference type="GeneID" id="100377873"/>
<feature type="compositionally biased region" description="Basic residues" evidence="1">
    <location>
        <begin position="495"/>
        <end position="506"/>
    </location>
</feature>
<feature type="region of interest" description="Disordered" evidence="1">
    <location>
        <begin position="29"/>
        <end position="162"/>
    </location>
</feature>
<dbReference type="RefSeq" id="XP_002735184.1">
    <property type="nucleotide sequence ID" value="XM_002735138.2"/>
</dbReference>